<evidence type="ECO:0000313" key="2">
    <source>
        <dbReference type="EMBL" id="GFN88453.1"/>
    </source>
</evidence>
<proteinExistence type="predicted"/>
<gene>
    <name evidence="2" type="ORF">PoB_001495900</name>
</gene>
<accession>A0AAV3YZI7</accession>
<protein>
    <submittedName>
        <fullName evidence="2">Uncharacterized protein</fullName>
    </submittedName>
</protein>
<dbReference type="AlphaFoldDB" id="A0AAV3YZI7"/>
<organism evidence="2 3">
    <name type="scientific">Plakobranchus ocellatus</name>
    <dbReference type="NCBI Taxonomy" id="259542"/>
    <lineage>
        <taxon>Eukaryota</taxon>
        <taxon>Metazoa</taxon>
        <taxon>Spiralia</taxon>
        <taxon>Lophotrochozoa</taxon>
        <taxon>Mollusca</taxon>
        <taxon>Gastropoda</taxon>
        <taxon>Heterobranchia</taxon>
        <taxon>Euthyneura</taxon>
        <taxon>Panpulmonata</taxon>
        <taxon>Sacoglossa</taxon>
        <taxon>Placobranchoidea</taxon>
        <taxon>Plakobranchidae</taxon>
        <taxon>Plakobranchus</taxon>
    </lineage>
</organism>
<comment type="caution">
    <text evidence="2">The sequence shown here is derived from an EMBL/GenBank/DDBJ whole genome shotgun (WGS) entry which is preliminary data.</text>
</comment>
<evidence type="ECO:0000313" key="3">
    <source>
        <dbReference type="Proteomes" id="UP000735302"/>
    </source>
</evidence>
<sequence length="87" mass="9424">MCRAVSISGEQLSSDARSSDGPCVVASYCQNAAQGICLPREVRPYTKGNSRSPDALATRAIPKYLIGDLIEENCTTKTKISLTIKRF</sequence>
<dbReference type="EMBL" id="BLXT01001848">
    <property type="protein sequence ID" value="GFN88453.1"/>
    <property type="molecule type" value="Genomic_DNA"/>
</dbReference>
<feature type="region of interest" description="Disordered" evidence="1">
    <location>
        <begin position="1"/>
        <end position="20"/>
    </location>
</feature>
<name>A0AAV3YZI7_9GAST</name>
<reference evidence="2 3" key="1">
    <citation type="journal article" date="2021" name="Elife">
        <title>Chloroplast acquisition without the gene transfer in kleptoplastic sea slugs, Plakobranchus ocellatus.</title>
        <authorList>
            <person name="Maeda T."/>
            <person name="Takahashi S."/>
            <person name="Yoshida T."/>
            <person name="Shimamura S."/>
            <person name="Takaki Y."/>
            <person name="Nagai Y."/>
            <person name="Toyoda A."/>
            <person name="Suzuki Y."/>
            <person name="Arimoto A."/>
            <person name="Ishii H."/>
            <person name="Satoh N."/>
            <person name="Nishiyama T."/>
            <person name="Hasebe M."/>
            <person name="Maruyama T."/>
            <person name="Minagawa J."/>
            <person name="Obokata J."/>
            <person name="Shigenobu S."/>
        </authorList>
    </citation>
    <scope>NUCLEOTIDE SEQUENCE [LARGE SCALE GENOMIC DNA]</scope>
</reference>
<evidence type="ECO:0000256" key="1">
    <source>
        <dbReference type="SAM" id="MobiDB-lite"/>
    </source>
</evidence>
<keyword evidence="3" id="KW-1185">Reference proteome</keyword>
<dbReference type="Proteomes" id="UP000735302">
    <property type="component" value="Unassembled WGS sequence"/>
</dbReference>